<accession>A0ABY7G2Q9</accession>
<evidence type="ECO:0000256" key="1">
    <source>
        <dbReference type="ARBA" id="ARBA00004606"/>
    </source>
</evidence>
<dbReference type="EMBL" id="CP111026">
    <property type="protein sequence ID" value="WAR28728.1"/>
    <property type="molecule type" value="Genomic_DNA"/>
</dbReference>
<evidence type="ECO:0000256" key="4">
    <source>
        <dbReference type="ARBA" id="ARBA00022968"/>
    </source>
</evidence>
<dbReference type="Proteomes" id="UP001164746">
    <property type="component" value="Chromosome 15"/>
</dbReference>
<dbReference type="NCBIfam" id="TIGR01107">
    <property type="entry name" value="Na_K_ATPase_bet"/>
    <property type="match status" value="1"/>
</dbReference>
<keyword evidence="6 7" id="KW-0472">Membrane</keyword>
<evidence type="ECO:0000256" key="3">
    <source>
        <dbReference type="ARBA" id="ARBA00022692"/>
    </source>
</evidence>
<sequence>MASTAGSTAVDTQVSGPQNGGISQRFSDFCTFLYNSEEGKVLGRTGKSWAGIGVFYTIYYICLAGFFAGMLAVFYTTLDWNKPRLQGSDSLLKQNPGLAFRPLPDVSTTLIRFNKARASTYTPYVDHIAAFLQYYENELQTAETGTIVDCDTYTKLRDEDQWDKACRFDITNELGDVCVKQQSFGYEDGQPCVLLKLNRIFDWLPEPFESNSSIPSELQGSDIWQQYSITVKCEGENPADNDKLGDILYYPPHGFHFKYFPYRNQQGYRSPLVFVRFDNPEPAQLFMITCKVYAKNIEYDFMDRSGLVHFELMVD</sequence>
<dbReference type="PROSITE" id="PS00390">
    <property type="entry name" value="ATPASE_NA_K_BETA_1"/>
    <property type="match status" value="1"/>
</dbReference>
<keyword evidence="9" id="KW-1185">Reference proteome</keyword>
<dbReference type="Gene3D" id="2.60.40.1660">
    <property type="entry name" value="Na, k-atpase alpha subunit"/>
    <property type="match status" value="1"/>
</dbReference>
<dbReference type="PANTHER" id="PTHR11523:SF28">
    <property type="entry name" value="NA_K-ATPASE BETA SUBUNIT ISOFORM 4-RELATED"/>
    <property type="match status" value="1"/>
</dbReference>
<protein>
    <submittedName>
        <fullName evidence="8">AT1B1-like protein</fullName>
    </submittedName>
</protein>
<evidence type="ECO:0000256" key="7">
    <source>
        <dbReference type="SAM" id="Phobius"/>
    </source>
</evidence>
<organism evidence="8 9">
    <name type="scientific">Mya arenaria</name>
    <name type="common">Soft-shell clam</name>
    <dbReference type="NCBI Taxonomy" id="6604"/>
    <lineage>
        <taxon>Eukaryota</taxon>
        <taxon>Metazoa</taxon>
        <taxon>Spiralia</taxon>
        <taxon>Lophotrochozoa</taxon>
        <taxon>Mollusca</taxon>
        <taxon>Bivalvia</taxon>
        <taxon>Autobranchia</taxon>
        <taxon>Heteroconchia</taxon>
        <taxon>Euheterodonta</taxon>
        <taxon>Imparidentia</taxon>
        <taxon>Neoheterodontei</taxon>
        <taxon>Myida</taxon>
        <taxon>Myoidea</taxon>
        <taxon>Myidae</taxon>
        <taxon>Mya</taxon>
    </lineage>
</organism>
<comment type="subcellular location">
    <subcellularLocation>
        <location evidence="1">Membrane</location>
        <topology evidence="1">Single-pass type II membrane protein</topology>
    </subcellularLocation>
</comment>
<dbReference type="InterPro" id="IPR000402">
    <property type="entry name" value="Na/K_ATPase_sub_beta"/>
</dbReference>
<feature type="transmembrane region" description="Helical" evidence="7">
    <location>
        <begin position="58"/>
        <end position="78"/>
    </location>
</feature>
<proteinExistence type="inferred from homology"/>
<dbReference type="PANTHER" id="PTHR11523">
    <property type="entry name" value="SODIUM/POTASSIUM-DEPENDENT ATPASE BETA SUBUNIT"/>
    <property type="match status" value="1"/>
</dbReference>
<evidence type="ECO:0000256" key="6">
    <source>
        <dbReference type="ARBA" id="ARBA00023136"/>
    </source>
</evidence>
<keyword evidence="3 7" id="KW-0812">Transmembrane</keyword>
<dbReference type="Pfam" id="PF00287">
    <property type="entry name" value="Na_K-ATPase"/>
    <property type="match status" value="1"/>
</dbReference>
<evidence type="ECO:0000313" key="8">
    <source>
        <dbReference type="EMBL" id="WAR28728.1"/>
    </source>
</evidence>
<comment type="similarity">
    <text evidence="2">Belongs to the X(+)/potassium ATPases subunit beta family.</text>
</comment>
<name>A0ABY7G2Q9_MYAAR</name>
<keyword evidence="4" id="KW-0735">Signal-anchor</keyword>
<gene>
    <name evidence="8" type="ORF">MAR_014432</name>
</gene>
<reference evidence="8" key="1">
    <citation type="submission" date="2022-11" db="EMBL/GenBank/DDBJ databases">
        <title>Centuries of genome instability and evolution in soft-shell clam transmissible cancer (bioRxiv).</title>
        <authorList>
            <person name="Hart S.F.M."/>
            <person name="Yonemitsu M.A."/>
            <person name="Giersch R.M."/>
            <person name="Beal B.F."/>
            <person name="Arriagada G."/>
            <person name="Davis B.W."/>
            <person name="Ostrander E.A."/>
            <person name="Goff S.P."/>
            <person name="Metzger M.J."/>
        </authorList>
    </citation>
    <scope>NUCLEOTIDE SEQUENCE</scope>
    <source>
        <strain evidence="8">MELC-2E11</strain>
        <tissue evidence="8">Siphon/mantle</tissue>
    </source>
</reference>
<dbReference type="InterPro" id="IPR038702">
    <property type="entry name" value="Na/K_ATPase_sub_beta_sf"/>
</dbReference>
<keyword evidence="5 7" id="KW-1133">Transmembrane helix</keyword>
<evidence type="ECO:0000256" key="5">
    <source>
        <dbReference type="ARBA" id="ARBA00022989"/>
    </source>
</evidence>
<evidence type="ECO:0000256" key="2">
    <source>
        <dbReference type="ARBA" id="ARBA00005876"/>
    </source>
</evidence>
<evidence type="ECO:0000313" key="9">
    <source>
        <dbReference type="Proteomes" id="UP001164746"/>
    </source>
</evidence>